<feature type="region of interest" description="Disordered" evidence="4">
    <location>
        <begin position="15"/>
        <end position="35"/>
    </location>
</feature>
<evidence type="ECO:0000256" key="3">
    <source>
        <dbReference type="ARBA" id="ARBA00022801"/>
    </source>
</evidence>
<dbReference type="OrthoDB" id="9806267at2"/>
<dbReference type="PANTHER" id="PTHR30404">
    <property type="entry name" value="N-ACETYLMURAMOYL-L-ALANINE AMIDASE"/>
    <property type="match status" value="1"/>
</dbReference>
<name>A0A506UE55_9HYPH</name>
<comment type="caution">
    <text evidence="7">The sequence shown here is derived from an EMBL/GenBank/DDBJ whole genome shotgun (WGS) entry which is preliminary data.</text>
</comment>
<dbReference type="Gene3D" id="3.40.630.40">
    <property type="entry name" value="Zn-dependent exopeptidases"/>
    <property type="match status" value="1"/>
</dbReference>
<dbReference type="InterPro" id="IPR050695">
    <property type="entry name" value="N-acetylmuramoyl_amidase_3"/>
</dbReference>
<keyword evidence="5" id="KW-1133">Transmembrane helix</keyword>
<organism evidence="7 8">
    <name type="scientific">Pararhizobium mangrovi</name>
    <dbReference type="NCBI Taxonomy" id="2590452"/>
    <lineage>
        <taxon>Bacteria</taxon>
        <taxon>Pseudomonadati</taxon>
        <taxon>Pseudomonadota</taxon>
        <taxon>Alphaproteobacteria</taxon>
        <taxon>Hyphomicrobiales</taxon>
        <taxon>Rhizobiaceae</taxon>
        <taxon>Rhizobium/Agrobacterium group</taxon>
        <taxon>Pararhizobium</taxon>
    </lineage>
</organism>
<evidence type="ECO:0000313" key="8">
    <source>
        <dbReference type="Proteomes" id="UP000320314"/>
    </source>
</evidence>
<dbReference type="EC" id="3.5.1.28" evidence="2"/>
<keyword evidence="8" id="KW-1185">Reference proteome</keyword>
<dbReference type="SMART" id="SM00646">
    <property type="entry name" value="Ami_3"/>
    <property type="match status" value="1"/>
</dbReference>
<dbReference type="CDD" id="cd02696">
    <property type="entry name" value="MurNAc-LAA"/>
    <property type="match status" value="1"/>
</dbReference>
<keyword evidence="5" id="KW-0812">Transmembrane</keyword>
<dbReference type="SUPFAM" id="SSF53187">
    <property type="entry name" value="Zn-dependent exopeptidases"/>
    <property type="match status" value="1"/>
</dbReference>
<dbReference type="InterPro" id="IPR002508">
    <property type="entry name" value="MurNAc-LAA_cat"/>
</dbReference>
<dbReference type="Pfam" id="PF01520">
    <property type="entry name" value="Amidase_3"/>
    <property type="match status" value="1"/>
</dbReference>
<evidence type="ECO:0000256" key="2">
    <source>
        <dbReference type="ARBA" id="ARBA00011901"/>
    </source>
</evidence>
<accession>A0A506UE55</accession>
<dbReference type="EMBL" id="VHLH01000004">
    <property type="protein sequence ID" value="TPW31234.1"/>
    <property type="molecule type" value="Genomic_DNA"/>
</dbReference>
<keyword evidence="3" id="KW-0378">Hydrolase</keyword>
<protein>
    <recommendedName>
        <fullName evidence="2">N-acetylmuramoyl-L-alanine amidase</fullName>
        <ecNumber evidence="2">3.5.1.28</ecNumber>
    </recommendedName>
</protein>
<reference evidence="7 8" key="1">
    <citation type="submission" date="2019-06" db="EMBL/GenBank/DDBJ databases">
        <authorList>
            <person name="Li M."/>
        </authorList>
    </citation>
    <scope>NUCLEOTIDE SEQUENCE [LARGE SCALE GENOMIC DNA]</scope>
    <source>
        <strain evidence="7 8">BGMRC6574</strain>
    </source>
</reference>
<proteinExistence type="predicted"/>
<keyword evidence="5" id="KW-0472">Membrane</keyword>
<evidence type="ECO:0000313" key="7">
    <source>
        <dbReference type="EMBL" id="TPW31234.1"/>
    </source>
</evidence>
<evidence type="ECO:0000256" key="5">
    <source>
        <dbReference type="SAM" id="Phobius"/>
    </source>
</evidence>
<dbReference type="GO" id="GO:0009253">
    <property type="term" value="P:peptidoglycan catabolic process"/>
    <property type="evidence" value="ECO:0007669"/>
    <property type="project" value="InterPro"/>
</dbReference>
<dbReference type="InterPro" id="IPR021731">
    <property type="entry name" value="AMIN_dom"/>
</dbReference>
<feature type="transmembrane region" description="Helical" evidence="5">
    <location>
        <begin position="61"/>
        <end position="79"/>
    </location>
</feature>
<dbReference type="AlphaFoldDB" id="A0A506UE55"/>
<evidence type="ECO:0000256" key="1">
    <source>
        <dbReference type="ARBA" id="ARBA00001561"/>
    </source>
</evidence>
<evidence type="ECO:0000259" key="6">
    <source>
        <dbReference type="SMART" id="SM00646"/>
    </source>
</evidence>
<evidence type="ECO:0000256" key="4">
    <source>
        <dbReference type="SAM" id="MobiDB-lite"/>
    </source>
</evidence>
<dbReference type="GO" id="GO:0030288">
    <property type="term" value="C:outer membrane-bounded periplasmic space"/>
    <property type="evidence" value="ECO:0007669"/>
    <property type="project" value="TreeGrafter"/>
</dbReference>
<dbReference type="Gene3D" id="2.60.40.3500">
    <property type="match status" value="1"/>
</dbReference>
<dbReference type="PANTHER" id="PTHR30404:SF0">
    <property type="entry name" value="N-ACETYLMURAMOYL-L-ALANINE AMIDASE AMIC"/>
    <property type="match status" value="1"/>
</dbReference>
<dbReference type="GO" id="GO:0008745">
    <property type="term" value="F:N-acetylmuramoyl-L-alanine amidase activity"/>
    <property type="evidence" value="ECO:0007669"/>
    <property type="project" value="UniProtKB-EC"/>
</dbReference>
<gene>
    <name evidence="7" type="ORF">FJU11_03275</name>
</gene>
<dbReference type="Proteomes" id="UP000320314">
    <property type="component" value="Unassembled WGS sequence"/>
</dbReference>
<sequence length="458" mass="48913">MASVRLRAVRLSPAAHGANAANRSRMGRRRTTMASRTAETLNALRRTFVGKDRRNGRAGRGLVAVTLFTLLAYMTGIGIEPAHADDRCLAFSASLAGDAKQVKLVLDFDCKPDVAIHYVDKPRRILVDFSDTVLGFPEKSLVPTGLVTRLRAGAMGPHRARIVLQTDEPARAHLESVKANGGGAGYRATFDVTPVSASQFSDLLSSQNWREAETGGVDAAKGKTTSGNASAFTVVIDPGHGGIDGGAVGVDETAEKTVTLAFAKKLAADLGGHDLHVVLTRDDDTFVSLADRVKIARENDADLFVSIHADSISVKSLRGATVYTLSDNASDRLANQIAQSENRADAVAGLKVGSEPKAVAGILADLTRRETRRFSGRLSDSVISAFTGDVDLINNPQRHAGFRVLEAPDVPSVLVELGFLSNPDDEKQLIDPQWRAKVAGLMTKAILAYRDKVSPESR</sequence>
<dbReference type="Pfam" id="PF11741">
    <property type="entry name" value="AMIN"/>
    <property type="match status" value="1"/>
</dbReference>
<comment type="catalytic activity">
    <reaction evidence="1">
        <text>Hydrolyzes the link between N-acetylmuramoyl residues and L-amino acid residues in certain cell-wall glycopeptides.</text>
        <dbReference type="EC" id="3.5.1.28"/>
    </reaction>
</comment>
<feature type="domain" description="MurNAc-LAA" evidence="6">
    <location>
        <begin position="293"/>
        <end position="447"/>
    </location>
</feature>